<dbReference type="Proteomes" id="UP001057402">
    <property type="component" value="Chromosome 10"/>
</dbReference>
<organism evidence="1 2">
    <name type="scientific">Melastoma candidum</name>
    <dbReference type="NCBI Taxonomy" id="119954"/>
    <lineage>
        <taxon>Eukaryota</taxon>
        <taxon>Viridiplantae</taxon>
        <taxon>Streptophyta</taxon>
        <taxon>Embryophyta</taxon>
        <taxon>Tracheophyta</taxon>
        <taxon>Spermatophyta</taxon>
        <taxon>Magnoliopsida</taxon>
        <taxon>eudicotyledons</taxon>
        <taxon>Gunneridae</taxon>
        <taxon>Pentapetalae</taxon>
        <taxon>rosids</taxon>
        <taxon>malvids</taxon>
        <taxon>Myrtales</taxon>
        <taxon>Melastomataceae</taxon>
        <taxon>Melastomatoideae</taxon>
        <taxon>Melastomateae</taxon>
        <taxon>Melastoma</taxon>
    </lineage>
</organism>
<reference evidence="2" key="1">
    <citation type="journal article" date="2023" name="Front. Plant Sci.">
        <title>Chromosomal-level genome assembly of Melastoma candidum provides insights into trichome evolution.</title>
        <authorList>
            <person name="Zhong Y."/>
            <person name="Wu W."/>
            <person name="Sun C."/>
            <person name="Zou P."/>
            <person name="Liu Y."/>
            <person name="Dai S."/>
            <person name="Zhou R."/>
        </authorList>
    </citation>
    <scope>NUCLEOTIDE SEQUENCE [LARGE SCALE GENOMIC DNA]</scope>
</reference>
<dbReference type="EMBL" id="CM042889">
    <property type="protein sequence ID" value="KAI4319442.1"/>
    <property type="molecule type" value="Genomic_DNA"/>
</dbReference>
<evidence type="ECO:0000313" key="1">
    <source>
        <dbReference type="EMBL" id="KAI4319442.1"/>
    </source>
</evidence>
<gene>
    <name evidence="1" type="ORF">MLD38_033039</name>
</gene>
<evidence type="ECO:0000313" key="2">
    <source>
        <dbReference type="Proteomes" id="UP001057402"/>
    </source>
</evidence>
<protein>
    <submittedName>
        <fullName evidence="1">Uncharacterized protein</fullName>
    </submittedName>
</protein>
<accession>A0ACB9M7J9</accession>
<sequence>MVGSGCASIPHVLVFPFPVHSHGRMDASEGVRGRFARYQGFRFETVTDGLPRDHPRCGERVREMFHSTRTATLPAFREMILSGRLGSASGGLVTCIIADGVMSFSVDVAKEIGVPCFLFRTVSAACFWAYFSIPRLIDTGVIPFKPVDLDEPISAIPAMEGFLRRRDIPSFCRSHEITMESLEFISAENQHNSKADAMIFNTFEELESPVLSHIRQDLQKGTRERAEKLAGVAASSCKVGGESYHSLEKLIEDVKDTVRGAYVRGP</sequence>
<name>A0ACB9M7J9_9MYRT</name>
<comment type="caution">
    <text evidence="1">The sequence shown here is derived from an EMBL/GenBank/DDBJ whole genome shotgun (WGS) entry which is preliminary data.</text>
</comment>
<keyword evidence="2" id="KW-1185">Reference proteome</keyword>
<proteinExistence type="predicted"/>